<dbReference type="Proteomes" id="UP000609531">
    <property type="component" value="Unassembled WGS sequence"/>
</dbReference>
<evidence type="ECO:0000256" key="5">
    <source>
        <dbReference type="ARBA" id="ARBA00023014"/>
    </source>
</evidence>
<keyword evidence="8" id="KW-1185">Reference proteome</keyword>
<dbReference type="InterPro" id="IPR034466">
    <property type="entry name" value="Methyltransferase_Class_B"/>
</dbReference>
<dbReference type="Pfam" id="PF04055">
    <property type="entry name" value="Radical_SAM"/>
    <property type="match status" value="1"/>
</dbReference>
<dbReference type="InterPro" id="IPR006638">
    <property type="entry name" value="Elp3/MiaA/NifB-like_rSAM"/>
</dbReference>
<dbReference type="GO" id="GO:0003824">
    <property type="term" value="F:catalytic activity"/>
    <property type="evidence" value="ECO:0007669"/>
    <property type="project" value="InterPro"/>
</dbReference>
<dbReference type="GO" id="GO:0046872">
    <property type="term" value="F:metal ion binding"/>
    <property type="evidence" value="ECO:0007669"/>
    <property type="project" value="UniProtKB-KW"/>
</dbReference>
<evidence type="ECO:0000256" key="3">
    <source>
        <dbReference type="ARBA" id="ARBA00022723"/>
    </source>
</evidence>
<feature type="domain" description="Radical SAM core" evidence="6">
    <location>
        <begin position="172"/>
        <end position="408"/>
    </location>
</feature>
<comment type="cofactor">
    <cofactor evidence="1">
        <name>[4Fe-4S] cluster</name>
        <dbReference type="ChEBI" id="CHEBI:49883"/>
    </cofactor>
</comment>
<evidence type="ECO:0000256" key="2">
    <source>
        <dbReference type="ARBA" id="ARBA00022691"/>
    </source>
</evidence>
<evidence type="ECO:0000313" key="7">
    <source>
        <dbReference type="EMBL" id="MBJ3775275.1"/>
    </source>
</evidence>
<dbReference type="InterPro" id="IPR023404">
    <property type="entry name" value="rSAM_horseshoe"/>
</dbReference>
<dbReference type="PROSITE" id="PS51918">
    <property type="entry name" value="RADICAL_SAM"/>
    <property type="match status" value="1"/>
</dbReference>
<evidence type="ECO:0000256" key="4">
    <source>
        <dbReference type="ARBA" id="ARBA00023004"/>
    </source>
</evidence>
<keyword evidence="3" id="KW-0479">Metal-binding</keyword>
<dbReference type="AlphaFoldDB" id="A0A934INR6"/>
<organism evidence="7 8">
    <name type="scientific">Acuticoccus mangrovi</name>
    <dbReference type="NCBI Taxonomy" id="2796142"/>
    <lineage>
        <taxon>Bacteria</taxon>
        <taxon>Pseudomonadati</taxon>
        <taxon>Pseudomonadota</taxon>
        <taxon>Alphaproteobacteria</taxon>
        <taxon>Hyphomicrobiales</taxon>
        <taxon>Amorphaceae</taxon>
        <taxon>Acuticoccus</taxon>
    </lineage>
</organism>
<dbReference type="PANTHER" id="PTHR43409">
    <property type="entry name" value="ANAEROBIC MAGNESIUM-PROTOPORPHYRIN IX MONOMETHYL ESTER CYCLASE-RELATED"/>
    <property type="match status" value="1"/>
</dbReference>
<proteinExistence type="predicted"/>
<dbReference type="SFLD" id="SFLDS00029">
    <property type="entry name" value="Radical_SAM"/>
    <property type="match status" value="1"/>
</dbReference>
<dbReference type="InterPro" id="IPR058240">
    <property type="entry name" value="rSAM_sf"/>
</dbReference>
<comment type="caution">
    <text evidence="7">The sequence shown here is derived from an EMBL/GenBank/DDBJ whole genome shotgun (WGS) entry which is preliminary data.</text>
</comment>
<dbReference type="GO" id="GO:0051539">
    <property type="term" value="F:4 iron, 4 sulfur cluster binding"/>
    <property type="evidence" value="ECO:0007669"/>
    <property type="project" value="UniProtKB-KW"/>
</dbReference>
<dbReference type="InterPro" id="IPR025274">
    <property type="entry name" value="DUF4070"/>
</dbReference>
<dbReference type="InterPro" id="IPR051198">
    <property type="entry name" value="BchE-like"/>
</dbReference>
<dbReference type="GO" id="GO:0031419">
    <property type="term" value="F:cobalamin binding"/>
    <property type="evidence" value="ECO:0007669"/>
    <property type="project" value="InterPro"/>
</dbReference>
<dbReference type="InterPro" id="IPR006158">
    <property type="entry name" value="Cobalamin-bd"/>
</dbReference>
<dbReference type="CDD" id="cd01335">
    <property type="entry name" value="Radical_SAM"/>
    <property type="match status" value="1"/>
</dbReference>
<gene>
    <name evidence="7" type="ORF">JCR33_06225</name>
</gene>
<dbReference type="InterPro" id="IPR034530">
    <property type="entry name" value="HpnP-like"/>
</dbReference>
<dbReference type="SMART" id="SM00729">
    <property type="entry name" value="Elp3"/>
    <property type="match status" value="1"/>
</dbReference>
<keyword evidence="4" id="KW-0408">Iron</keyword>
<name>A0A934INR6_9HYPH</name>
<dbReference type="GO" id="GO:0005829">
    <property type="term" value="C:cytosol"/>
    <property type="evidence" value="ECO:0007669"/>
    <property type="project" value="TreeGrafter"/>
</dbReference>
<accession>A0A934INR6</accession>
<protein>
    <submittedName>
        <fullName evidence="7">B12-binding domain-containing radical SAM protein</fullName>
    </submittedName>
</protein>
<dbReference type="PANTHER" id="PTHR43409:SF3">
    <property type="entry name" value="HYPOTHETICAL METHYLTRANSFERASE"/>
    <property type="match status" value="1"/>
</dbReference>
<keyword evidence="5" id="KW-0411">Iron-sulfur</keyword>
<evidence type="ECO:0000313" key="8">
    <source>
        <dbReference type="Proteomes" id="UP000609531"/>
    </source>
</evidence>
<dbReference type="Gene3D" id="3.40.50.280">
    <property type="entry name" value="Cobalamin-binding domain"/>
    <property type="match status" value="1"/>
</dbReference>
<dbReference type="SFLD" id="SFLDF00303">
    <property type="entry name" value="hopanoid_C2-methyltransferase"/>
    <property type="match status" value="1"/>
</dbReference>
<evidence type="ECO:0000259" key="6">
    <source>
        <dbReference type="PROSITE" id="PS51918"/>
    </source>
</evidence>
<sequence length="538" mass="59831">MTGPPRPGPTRVLMIHPRFMGGSFWSFEKTSRMYGAEYPMPPLGLATVAAMLPDDWPVRIVDRNIETLSDADIEAADLIMTGGMLPQRADLLHVIDWAHSLGKKVMIGGPDIMSSPDVFAHVDFVVVGEAESVIGEVIAAWRNGAERGRFDAEKFKADVTHSPIPRFELLKREKYLQMTVQYSRGCPFTCEFCDIIELFGRKPRTKTNAQILSELDAIHALGYRGHVNFVDDNLIGNKKAVKQFLPELIRWQEERNYPFDFSTEASLNLADDDDLMAMLSKAGFLGVFIGIESPDDNVLNATKKKQNTKRNIAESVHKVYASGLAVLAGFIVGFDEEKGSVGDAIADLIEEAAIPIAMVGLLYALPETGLTRRLAKEGRLHPPLSMEEALAEGSADQCTQGLNFDTLRPRAEILRDFRTVVARTYDLKAYHRRVRRLADLLRFDHANIDVLRSGFMKNALFVLRLSWVMGITAKEGKRLYWGTLLHAARRDTRSLEAVFLSLAAYTHTGPFSRDVLKAIDAKIASLPFEPATPALAAE</sequence>
<dbReference type="SFLD" id="SFLDG01123">
    <property type="entry name" value="methyltransferase_(Class_B)"/>
    <property type="match status" value="1"/>
</dbReference>
<dbReference type="SFLD" id="SFLDG01082">
    <property type="entry name" value="B12-binding_domain_containing"/>
    <property type="match status" value="1"/>
</dbReference>
<evidence type="ECO:0000256" key="1">
    <source>
        <dbReference type="ARBA" id="ARBA00001966"/>
    </source>
</evidence>
<dbReference type="Gene3D" id="3.80.30.20">
    <property type="entry name" value="tm_1862 like domain"/>
    <property type="match status" value="1"/>
</dbReference>
<dbReference type="EMBL" id="JAEKJA010000003">
    <property type="protein sequence ID" value="MBJ3775275.1"/>
    <property type="molecule type" value="Genomic_DNA"/>
</dbReference>
<keyword evidence="2" id="KW-0949">S-adenosyl-L-methionine</keyword>
<reference evidence="7" key="1">
    <citation type="submission" date="2020-12" db="EMBL/GenBank/DDBJ databases">
        <title>Bacterial taxonomy.</title>
        <authorList>
            <person name="Pan X."/>
        </authorList>
    </citation>
    <scope>NUCLEOTIDE SEQUENCE</scope>
    <source>
        <strain evidence="7">B2012</strain>
    </source>
</reference>
<dbReference type="Pfam" id="PF13282">
    <property type="entry name" value="DUF4070"/>
    <property type="match status" value="1"/>
</dbReference>
<dbReference type="SUPFAM" id="SSF102114">
    <property type="entry name" value="Radical SAM enzymes"/>
    <property type="match status" value="1"/>
</dbReference>
<dbReference type="InterPro" id="IPR007197">
    <property type="entry name" value="rSAM"/>
</dbReference>
<dbReference type="Pfam" id="PF02310">
    <property type="entry name" value="B12-binding"/>
    <property type="match status" value="1"/>
</dbReference>